<reference evidence="2" key="1">
    <citation type="submission" date="2023-08" db="EMBL/GenBank/DDBJ databases">
        <authorList>
            <person name="Chen Y."/>
            <person name="Shah S."/>
            <person name="Dougan E. K."/>
            <person name="Thang M."/>
            <person name="Chan C."/>
        </authorList>
    </citation>
    <scope>NUCLEOTIDE SEQUENCE</scope>
</reference>
<dbReference type="AlphaFoldDB" id="A0AA36HXX2"/>
<keyword evidence="3" id="KW-1185">Reference proteome</keyword>
<comment type="caution">
    <text evidence="2">The sequence shown here is derived from an EMBL/GenBank/DDBJ whole genome shotgun (WGS) entry which is preliminary data.</text>
</comment>
<gene>
    <name evidence="2" type="ORF">EVOR1521_LOCUS6010</name>
</gene>
<keyword evidence="1" id="KW-0812">Transmembrane</keyword>
<dbReference type="Proteomes" id="UP001178507">
    <property type="component" value="Unassembled WGS sequence"/>
</dbReference>
<accession>A0AA36HXX2</accession>
<keyword evidence="1" id="KW-1133">Transmembrane helix</keyword>
<organism evidence="2 3">
    <name type="scientific">Effrenium voratum</name>
    <dbReference type="NCBI Taxonomy" id="2562239"/>
    <lineage>
        <taxon>Eukaryota</taxon>
        <taxon>Sar</taxon>
        <taxon>Alveolata</taxon>
        <taxon>Dinophyceae</taxon>
        <taxon>Suessiales</taxon>
        <taxon>Symbiodiniaceae</taxon>
        <taxon>Effrenium</taxon>
    </lineage>
</organism>
<evidence type="ECO:0000256" key="1">
    <source>
        <dbReference type="SAM" id="Phobius"/>
    </source>
</evidence>
<evidence type="ECO:0000313" key="2">
    <source>
        <dbReference type="EMBL" id="CAJ1377121.1"/>
    </source>
</evidence>
<evidence type="ECO:0000313" key="3">
    <source>
        <dbReference type="Proteomes" id="UP001178507"/>
    </source>
</evidence>
<protein>
    <submittedName>
        <fullName evidence="2">Uncharacterized protein</fullName>
    </submittedName>
</protein>
<dbReference type="EMBL" id="CAUJNA010000446">
    <property type="protein sequence ID" value="CAJ1377121.1"/>
    <property type="molecule type" value="Genomic_DNA"/>
</dbReference>
<feature type="transmembrane region" description="Helical" evidence="1">
    <location>
        <begin position="22"/>
        <end position="39"/>
    </location>
</feature>
<sequence>MPFADESQIGSMNFARPVRGDPRVRAVGLVVCVGFLVALLRGGHLAHLALGVVVLLTLASSASRRLRPQRSKVHFSPQVECMGVPNLLIVEEQRKAQLWWQPEDFADFLKVRLEIAKAYKDTAHVG</sequence>
<keyword evidence="1" id="KW-0472">Membrane</keyword>
<name>A0AA36HXX2_9DINO</name>
<feature type="transmembrane region" description="Helical" evidence="1">
    <location>
        <begin position="45"/>
        <end position="62"/>
    </location>
</feature>
<proteinExistence type="predicted"/>